<dbReference type="Pfam" id="PF01022">
    <property type="entry name" value="HTH_5"/>
    <property type="match status" value="1"/>
</dbReference>
<protein>
    <submittedName>
        <fullName evidence="5">Transcriptional regulator, ArsR family</fullName>
    </submittedName>
</protein>
<dbReference type="OrthoDB" id="9802016at2"/>
<dbReference type="InterPro" id="IPR036388">
    <property type="entry name" value="WH-like_DNA-bd_sf"/>
</dbReference>
<keyword evidence="6" id="KW-1185">Reference proteome</keyword>
<dbReference type="SMART" id="SM00418">
    <property type="entry name" value="HTH_ARSR"/>
    <property type="match status" value="1"/>
</dbReference>
<dbReference type="GO" id="GO:0003700">
    <property type="term" value="F:DNA-binding transcription factor activity"/>
    <property type="evidence" value="ECO:0007669"/>
    <property type="project" value="InterPro"/>
</dbReference>
<dbReference type="PANTHER" id="PTHR43132">
    <property type="entry name" value="ARSENICAL RESISTANCE OPERON REPRESSOR ARSR-RELATED"/>
    <property type="match status" value="1"/>
</dbReference>
<dbReference type="CDD" id="cd00090">
    <property type="entry name" value="HTH_ARSR"/>
    <property type="match status" value="1"/>
</dbReference>
<dbReference type="Gene3D" id="1.10.10.10">
    <property type="entry name" value="Winged helix-like DNA-binding domain superfamily/Winged helix DNA-binding domain"/>
    <property type="match status" value="1"/>
</dbReference>
<dbReference type="InterPro" id="IPR011991">
    <property type="entry name" value="ArsR-like_HTH"/>
</dbReference>
<dbReference type="AlphaFoldDB" id="A0A285ND68"/>
<dbReference type="SUPFAM" id="SSF46785">
    <property type="entry name" value="Winged helix' DNA-binding domain"/>
    <property type="match status" value="1"/>
</dbReference>
<dbReference type="GO" id="GO:0003677">
    <property type="term" value="F:DNA binding"/>
    <property type="evidence" value="ECO:0007669"/>
    <property type="project" value="UniProtKB-KW"/>
</dbReference>
<dbReference type="PRINTS" id="PR00778">
    <property type="entry name" value="HTHARSR"/>
</dbReference>
<evidence type="ECO:0000313" key="6">
    <source>
        <dbReference type="Proteomes" id="UP000219036"/>
    </source>
</evidence>
<gene>
    <name evidence="5" type="ORF">SAMN06265182_0835</name>
</gene>
<dbReference type="Proteomes" id="UP000219036">
    <property type="component" value="Unassembled WGS sequence"/>
</dbReference>
<dbReference type="EMBL" id="OBEI01000002">
    <property type="protein sequence ID" value="SNZ06897.1"/>
    <property type="molecule type" value="Genomic_DNA"/>
</dbReference>
<dbReference type="PROSITE" id="PS50987">
    <property type="entry name" value="HTH_ARSR_2"/>
    <property type="match status" value="1"/>
</dbReference>
<dbReference type="InterPro" id="IPR051011">
    <property type="entry name" value="Metal_resp_trans_reg"/>
</dbReference>
<evidence type="ECO:0000259" key="4">
    <source>
        <dbReference type="PROSITE" id="PS50987"/>
    </source>
</evidence>
<keyword evidence="3" id="KW-0804">Transcription</keyword>
<evidence type="ECO:0000313" key="5">
    <source>
        <dbReference type="EMBL" id="SNZ06897.1"/>
    </source>
</evidence>
<reference evidence="6" key="1">
    <citation type="submission" date="2017-09" db="EMBL/GenBank/DDBJ databases">
        <authorList>
            <person name="Varghese N."/>
            <person name="Submissions S."/>
        </authorList>
    </citation>
    <scope>NUCLEOTIDE SEQUENCE [LARGE SCALE GENOMIC DNA]</scope>
    <source>
        <strain evidence="6">DSM 15103</strain>
    </source>
</reference>
<dbReference type="NCBIfam" id="NF033788">
    <property type="entry name" value="HTH_metalloreg"/>
    <property type="match status" value="1"/>
</dbReference>
<dbReference type="InterPro" id="IPR001845">
    <property type="entry name" value="HTH_ArsR_DNA-bd_dom"/>
</dbReference>
<dbReference type="InterPro" id="IPR036390">
    <property type="entry name" value="WH_DNA-bd_sf"/>
</dbReference>
<name>A0A285ND68_9AQUI</name>
<organism evidence="5 6">
    <name type="scientific">Persephonella hydrogeniphila</name>
    <dbReference type="NCBI Taxonomy" id="198703"/>
    <lineage>
        <taxon>Bacteria</taxon>
        <taxon>Pseudomonadati</taxon>
        <taxon>Aquificota</taxon>
        <taxon>Aquificia</taxon>
        <taxon>Aquificales</taxon>
        <taxon>Hydrogenothermaceae</taxon>
        <taxon>Persephonella</taxon>
    </lineage>
</organism>
<keyword evidence="2" id="KW-0238">DNA-binding</keyword>
<sequence>MSEEILVDKKERWKDEEFLEENAELLKALAHPNRLKIIGFLSSGKKCVKHIWEALDLPQPNVSQHLSVLRNKGILGYKRQGSIVCYYIKNKKALEIYKLLLKEE</sequence>
<accession>A0A285ND68</accession>
<dbReference type="PANTHER" id="PTHR43132:SF2">
    <property type="entry name" value="ARSENICAL RESISTANCE OPERON REPRESSOR ARSR-RELATED"/>
    <property type="match status" value="1"/>
</dbReference>
<evidence type="ECO:0000256" key="2">
    <source>
        <dbReference type="ARBA" id="ARBA00023125"/>
    </source>
</evidence>
<evidence type="ECO:0000256" key="1">
    <source>
        <dbReference type="ARBA" id="ARBA00023015"/>
    </source>
</evidence>
<keyword evidence="1" id="KW-0805">Transcription regulation</keyword>
<dbReference type="RefSeq" id="WP_097000008.1">
    <property type="nucleotide sequence ID" value="NZ_OBEI01000002.1"/>
</dbReference>
<evidence type="ECO:0000256" key="3">
    <source>
        <dbReference type="ARBA" id="ARBA00023163"/>
    </source>
</evidence>
<proteinExistence type="predicted"/>
<feature type="domain" description="HTH arsR-type" evidence="4">
    <location>
        <begin position="14"/>
        <end position="104"/>
    </location>
</feature>